<name>A0A0W0HLV7_PSEFL</name>
<dbReference type="SUPFAM" id="SSF53474">
    <property type="entry name" value="alpha/beta-Hydrolases"/>
    <property type="match status" value="1"/>
</dbReference>
<sequence length="325" mass="35094">MTTIMTKAISFAVQYGDASLYLKGTLFEPEHLDAATRQLPPIVFNSGFTGGVSMYGQLFGHALAARGYRVMTYDVAGFFTNKSVRNTLQSADGEVTQVMLEDQKDEVLGAVAWARDTFGQSPVVASWAMGAVASLGAVAELAAAGGEQVRFWVPMSYSSLRTLQTLRTDPAATDAAIHQLPDDAPIPPFDTGTESTRLGYYPLDPQTQAYVDQQLSGYTEAGGVDRWPGCTHVTAKSYKACVAYDPERFIGGAQGFPPALIVHGAENTLHMPSESVRLHRHYPGDAGPSALIIPHLQHGQQNQADNPLFKSMIQSIDEAIRTRAL</sequence>
<proteinExistence type="predicted"/>
<dbReference type="InterPro" id="IPR029058">
    <property type="entry name" value="AB_hydrolase_fold"/>
</dbReference>
<comment type="caution">
    <text evidence="1">The sequence shown here is derived from an EMBL/GenBank/DDBJ whole genome shotgun (WGS) entry which is preliminary data.</text>
</comment>
<dbReference type="Proteomes" id="UP000054197">
    <property type="component" value="Unassembled WGS sequence"/>
</dbReference>
<dbReference type="EMBL" id="LKEF01000032">
    <property type="protein sequence ID" value="KTB61797.1"/>
    <property type="molecule type" value="Genomic_DNA"/>
</dbReference>
<dbReference type="Gene3D" id="3.40.50.1820">
    <property type="entry name" value="alpha/beta hydrolase"/>
    <property type="match status" value="1"/>
</dbReference>
<evidence type="ECO:0000313" key="2">
    <source>
        <dbReference type="Proteomes" id="UP000054197"/>
    </source>
</evidence>
<keyword evidence="1" id="KW-0378">Hydrolase</keyword>
<evidence type="ECO:0000313" key="1">
    <source>
        <dbReference type="EMBL" id="KTB61797.1"/>
    </source>
</evidence>
<accession>A0A0W0HLV7</accession>
<protein>
    <submittedName>
        <fullName evidence="1">Alpha/beta hydrolase</fullName>
    </submittedName>
</protein>
<dbReference type="AlphaFoldDB" id="A0A0W0HLV7"/>
<reference evidence="1 2" key="1">
    <citation type="submission" date="2015-09" db="EMBL/GenBank/DDBJ databases">
        <title>Genome sequence of ICMP 11288.</title>
        <authorList>
            <person name="Visnovsky S."/>
            <person name="Lu A."/>
            <person name="Panda P."/>
            <person name="Pitman A."/>
        </authorList>
    </citation>
    <scope>NUCLEOTIDE SEQUENCE [LARGE SCALE GENOMIC DNA]</scope>
    <source>
        <strain evidence="1 2">ICMP 11288</strain>
    </source>
</reference>
<dbReference type="GO" id="GO:0016787">
    <property type="term" value="F:hydrolase activity"/>
    <property type="evidence" value="ECO:0007669"/>
    <property type="project" value="UniProtKB-KW"/>
</dbReference>
<gene>
    <name evidence="1" type="ORF">AO063_19875</name>
</gene>
<organism evidence="1 2">
    <name type="scientific">Pseudomonas fluorescens ICMP 11288</name>
    <dbReference type="NCBI Taxonomy" id="1198309"/>
    <lineage>
        <taxon>Bacteria</taxon>
        <taxon>Pseudomonadati</taxon>
        <taxon>Pseudomonadota</taxon>
        <taxon>Gammaproteobacteria</taxon>
        <taxon>Pseudomonadales</taxon>
        <taxon>Pseudomonadaceae</taxon>
        <taxon>Pseudomonas</taxon>
    </lineage>
</organism>